<evidence type="ECO:0008006" key="5">
    <source>
        <dbReference type="Google" id="ProtNLM"/>
    </source>
</evidence>
<dbReference type="OrthoDB" id="8685962at2"/>
<dbReference type="Proteomes" id="UP000231501">
    <property type="component" value="Unassembled WGS sequence"/>
</dbReference>
<feature type="region of interest" description="Disordered" evidence="1">
    <location>
        <begin position="188"/>
        <end position="214"/>
    </location>
</feature>
<keyword evidence="2" id="KW-1133">Transmembrane helix</keyword>
<organism evidence="3 4">
    <name type="scientific">Roseateles chitinivorans</name>
    <dbReference type="NCBI Taxonomy" id="2917965"/>
    <lineage>
        <taxon>Bacteria</taxon>
        <taxon>Pseudomonadati</taxon>
        <taxon>Pseudomonadota</taxon>
        <taxon>Betaproteobacteria</taxon>
        <taxon>Burkholderiales</taxon>
        <taxon>Sphaerotilaceae</taxon>
        <taxon>Roseateles</taxon>
    </lineage>
</organism>
<feature type="transmembrane region" description="Helical" evidence="2">
    <location>
        <begin position="29"/>
        <end position="54"/>
    </location>
</feature>
<dbReference type="Pfam" id="PF07963">
    <property type="entry name" value="N_methyl"/>
    <property type="match status" value="1"/>
</dbReference>
<keyword evidence="4" id="KW-1185">Reference proteome</keyword>
<evidence type="ECO:0000256" key="1">
    <source>
        <dbReference type="SAM" id="MobiDB-lite"/>
    </source>
</evidence>
<proteinExistence type="predicted"/>
<evidence type="ECO:0000256" key="2">
    <source>
        <dbReference type="SAM" id="Phobius"/>
    </source>
</evidence>
<evidence type="ECO:0000313" key="3">
    <source>
        <dbReference type="EMBL" id="PIM51527.1"/>
    </source>
</evidence>
<name>A0A2G9C560_9BURK</name>
<keyword evidence="2" id="KW-0812">Transmembrane</keyword>
<protein>
    <recommendedName>
        <fullName evidence="5">Prepilin-type N-terminal cleavage/methylation domain-containing protein</fullName>
    </recommendedName>
</protein>
<accession>A0A2G9C560</accession>
<dbReference type="RefSeq" id="WP_099863205.1">
    <property type="nucleotide sequence ID" value="NZ_PEOG01000061.1"/>
</dbReference>
<reference evidence="3 4" key="1">
    <citation type="submission" date="2017-11" db="EMBL/GenBank/DDBJ databases">
        <title>Draft genome sequence of Mitsuaria sp. HWN-4.</title>
        <authorList>
            <person name="Gundlapally S.R."/>
        </authorList>
    </citation>
    <scope>NUCLEOTIDE SEQUENCE [LARGE SCALE GENOMIC DNA]</scope>
    <source>
        <strain evidence="3 4">HWN-4</strain>
    </source>
</reference>
<dbReference type="PROSITE" id="PS00409">
    <property type="entry name" value="PROKAR_NTER_METHYL"/>
    <property type="match status" value="1"/>
</dbReference>
<comment type="caution">
    <text evidence="3">The sequence shown here is derived from an EMBL/GenBank/DDBJ whole genome shotgun (WGS) entry which is preliminary data.</text>
</comment>
<dbReference type="InterPro" id="IPR012902">
    <property type="entry name" value="N_methyl_site"/>
</dbReference>
<evidence type="ECO:0000313" key="4">
    <source>
        <dbReference type="Proteomes" id="UP000231501"/>
    </source>
</evidence>
<dbReference type="AlphaFoldDB" id="A0A2G9C560"/>
<dbReference type="NCBIfam" id="TIGR02532">
    <property type="entry name" value="IV_pilin_GFxxxE"/>
    <property type="match status" value="1"/>
</dbReference>
<gene>
    <name evidence="3" type="ORF">CS062_19310</name>
</gene>
<keyword evidence="2" id="KW-0472">Membrane</keyword>
<sequence length="262" mass="28064">MSVDRRRLLRPLMPRGVSRHARRPLPRGFTLVELLVGLAISLMLMAGAFAMAGLQVGTHHRLLLELQVQQELRATAELVLRDLRRAASWDRPQDALWQADGPAPVRNPYADIEVGDAGKRVTYSFARDGSSSDGATVREVAGFRWSDGRIDQLVAGRYQPLTDPAVLRVRAFDLRVESQARSLSDACARACTPGTSPPTPLPDGGGGSSSSDGSSAAACGPAIVARLVELVIDAEAVHDRRVSQQLTALSLVRNDALTGGCP</sequence>
<dbReference type="EMBL" id="PEOG01000061">
    <property type="protein sequence ID" value="PIM51527.1"/>
    <property type="molecule type" value="Genomic_DNA"/>
</dbReference>